<feature type="transmembrane region" description="Helical" evidence="1">
    <location>
        <begin position="282"/>
        <end position="301"/>
    </location>
</feature>
<evidence type="ECO:0000313" key="2">
    <source>
        <dbReference type="EMBL" id="RPD62276.1"/>
    </source>
</evidence>
<feature type="transmembrane region" description="Helical" evidence="1">
    <location>
        <begin position="255"/>
        <end position="276"/>
    </location>
</feature>
<organism evidence="2 3">
    <name type="scientific">Lentinus tigrinus ALCF2SS1-6</name>
    <dbReference type="NCBI Taxonomy" id="1328759"/>
    <lineage>
        <taxon>Eukaryota</taxon>
        <taxon>Fungi</taxon>
        <taxon>Dikarya</taxon>
        <taxon>Basidiomycota</taxon>
        <taxon>Agaricomycotina</taxon>
        <taxon>Agaricomycetes</taxon>
        <taxon>Polyporales</taxon>
        <taxon>Polyporaceae</taxon>
        <taxon>Lentinus</taxon>
    </lineage>
</organism>
<keyword evidence="1" id="KW-0472">Membrane</keyword>
<keyword evidence="3" id="KW-1185">Reference proteome</keyword>
<feature type="transmembrane region" description="Helical" evidence="1">
    <location>
        <begin position="219"/>
        <end position="239"/>
    </location>
</feature>
<name>A0A5C2SLE9_9APHY</name>
<keyword evidence="1" id="KW-1133">Transmembrane helix</keyword>
<feature type="transmembrane region" description="Helical" evidence="1">
    <location>
        <begin position="75"/>
        <end position="93"/>
    </location>
</feature>
<accession>A0A5C2SLE9</accession>
<keyword evidence="1" id="KW-0812">Transmembrane</keyword>
<proteinExistence type="predicted"/>
<evidence type="ECO:0000313" key="3">
    <source>
        <dbReference type="Proteomes" id="UP000313359"/>
    </source>
</evidence>
<feature type="transmembrane region" description="Helical" evidence="1">
    <location>
        <begin position="113"/>
        <end position="129"/>
    </location>
</feature>
<feature type="transmembrane region" description="Helical" evidence="1">
    <location>
        <begin position="37"/>
        <end position="55"/>
    </location>
</feature>
<dbReference type="AlphaFoldDB" id="A0A5C2SLE9"/>
<evidence type="ECO:0000256" key="1">
    <source>
        <dbReference type="SAM" id="Phobius"/>
    </source>
</evidence>
<sequence>MSTSATSFTLRPGGQVISEASYDPAFYHNIVSQLPQSLGVLVIGLILISISFWIVCSKAVEYTCRAKVDERGTEATVTCLIMLSLAQFIIAVYKVYRSVVTNSGDLFRLLDDNWLVILTFIHVIIRAYQGPGGRSVPIQILMMALTACVAQGWLSPSAGSSRTGCISESKLRNHEVTQNQLINKSTIALIVTQLVSVAEMFQRGYGAVMIFNHGYFSTYAMFGLSASIDVALASVLYLVQRSTRKNATVREMLQYWTFGSLVGSGILSIFAAIMLAVAGLNLVWLVTSFVLGNLMSASLLATPRSSVRVQHTRQFRRPPARSGMSTPTLINDVEGRVGDAIEIQALEAPAPATTTLPVKAWIVFYAALLR</sequence>
<protein>
    <submittedName>
        <fullName evidence="2">Uncharacterized protein</fullName>
    </submittedName>
</protein>
<gene>
    <name evidence="2" type="ORF">L227DRAFT_599683</name>
</gene>
<dbReference type="OrthoDB" id="2749729at2759"/>
<dbReference type="STRING" id="1328759.A0A5C2SLE9"/>
<dbReference type="EMBL" id="ML122259">
    <property type="protein sequence ID" value="RPD62276.1"/>
    <property type="molecule type" value="Genomic_DNA"/>
</dbReference>
<dbReference type="Proteomes" id="UP000313359">
    <property type="component" value="Unassembled WGS sequence"/>
</dbReference>
<reference evidence="2" key="1">
    <citation type="journal article" date="2018" name="Genome Biol. Evol.">
        <title>Genomics and development of Lentinus tigrinus, a white-rot wood-decaying mushroom with dimorphic fruiting bodies.</title>
        <authorList>
            <person name="Wu B."/>
            <person name="Xu Z."/>
            <person name="Knudson A."/>
            <person name="Carlson A."/>
            <person name="Chen N."/>
            <person name="Kovaka S."/>
            <person name="LaButti K."/>
            <person name="Lipzen A."/>
            <person name="Pennachio C."/>
            <person name="Riley R."/>
            <person name="Schakwitz W."/>
            <person name="Umezawa K."/>
            <person name="Ohm R.A."/>
            <person name="Grigoriev I.V."/>
            <person name="Nagy L.G."/>
            <person name="Gibbons J."/>
            <person name="Hibbett D."/>
        </authorList>
    </citation>
    <scope>NUCLEOTIDE SEQUENCE [LARGE SCALE GENOMIC DNA]</scope>
    <source>
        <strain evidence="2">ALCF2SS1-6</strain>
    </source>
</reference>
<feature type="transmembrane region" description="Helical" evidence="1">
    <location>
        <begin position="136"/>
        <end position="154"/>
    </location>
</feature>